<organism evidence="13 14">
    <name type="scientific">Olea europaea subsp. europaea</name>
    <dbReference type="NCBI Taxonomy" id="158383"/>
    <lineage>
        <taxon>Eukaryota</taxon>
        <taxon>Viridiplantae</taxon>
        <taxon>Streptophyta</taxon>
        <taxon>Embryophyta</taxon>
        <taxon>Tracheophyta</taxon>
        <taxon>Spermatophyta</taxon>
        <taxon>Magnoliopsida</taxon>
        <taxon>eudicotyledons</taxon>
        <taxon>Gunneridae</taxon>
        <taxon>Pentapetalae</taxon>
        <taxon>asterids</taxon>
        <taxon>lamiids</taxon>
        <taxon>Lamiales</taxon>
        <taxon>Oleaceae</taxon>
        <taxon>Oleeae</taxon>
        <taxon>Olea</taxon>
    </lineage>
</organism>
<evidence type="ECO:0000256" key="2">
    <source>
        <dbReference type="ARBA" id="ARBA00004389"/>
    </source>
</evidence>
<evidence type="ECO:0000256" key="1">
    <source>
        <dbReference type="ARBA" id="ARBA00004162"/>
    </source>
</evidence>
<name>A0A8S0T2F4_OLEEU</name>
<evidence type="ECO:0000256" key="3">
    <source>
        <dbReference type="ARBA" id="ARBA00022475"/>
    </source>
</evidence>
<feature type="compositionally biased region" description="Acidic residues" evidence="11">
    <location>
        <begin position="437"/>
        <end position="453"/>
    </location>
</feature>
<keyword evidence="4 12" id="KW-0812">Transmembrane</keyword>
<evidence type="ECO:0000256" key="8">
    <source>
        <dbReference type="ARBA" id="ARBA00023136"/>
    </source>
</evidence>
<keyword evidence="8 12" id="KW-0472">Membrane</keyword>
<feature type="transmembrane region" description="Helical" evidence="12">
    <location>
        <begin position="1250"/>
        <end position="1272"/>
    </location>
</feature>
<keyword evidence="3" id="KW-1003">Cell membrane</keyword>
<dbReference type="GO" id="GO:0005789">
    <property type="term" value="C:endoplasmic reticulum membrane"/>
    <property type="evidence" value="ECO:0007669"/>
    <property type="project" value="UniProtKB-SubCell"/>
</dbReference>
<comment type="caution">
    <text evidence="13">The sequence shown here is derived from an EMBL/GenBank/DDBJ whole genome shotgun (WGS) entry which is preliminary data.</text>
</comment>
<reference evidence="13 14" key="1">
    <citation type="submission" date="2019-12" db="EMBL/GenBank/DDBJ databases">
        <authorList>
            <person name="Alioto T."/>
            <person name="Alioto T."/>
            <person name="Gomez Garrido J."/>
        </authorList>
    </citation>
    <scope>NUCLEOTIDE SEQUENCE [LARGE SCALE GENOMIC DNA]</scope>
</reference>
<comment type="similarity">
    <text evidence="9">Belongs to the plant Proton pump-interactor protein family.</text>
</comment>
<keyword evidence="6 12" id="KW-1133">Transmembrane helix</keyword>
<dbReference type="OrthoDB" id="1703439at2759"/>
<feature type="compositionally biased region" description="Basic and acidic residues" evidence="11">
    <location>
        <begin position="1146"/>
        <end position="1175"/>
    </location>
</feature>
<dbReference type="Gramene" id="OE9A030675T7">
    <property type="protein sequence ID" value="OE9A030675C7"/>
    <property type="gene ID" value="OE9A030675"/>
</dbReference>
<feature type="region of interest" description="Disordered" evidence="11">
    <location>
        <begin position="645"/>
        <end position="672"/>
    </location>
</feature>
<proteinExistence type="inferred from homology"/>
<feature type="coiled-coil region" evidence="10">
    <location>
        <begin position="870"/>
        <end position="932"/>
    </location>
</feature>
<evidence type="ECO:0000256" key="4">
    <source>
        <dbReference type="ARBA" id="ARBA00022692"/>
    </source>
</evidence>
<dbReference type="GO" id="GO:0005886">
    <property type="term" value="C:plasma membrane"/>
    <property type="evidence" value="ECO:0007669"/>
    <property type="project" value="UniProtKB-SubCell"/>
</dbReference>
<feature type="compositionally biased region" description="Basic and acidic residues" evidence="11">
    <location>
        <begin position="611"/>
        <end position="627"/>
    </location>
</feature>
<dbReference type="Gramene" id="OE9A030675T4">
    <property type="protein sequence ID" value="OE9A030675C4"/>
    <property type="gene ID" value="OE9A030675"/>
</dbReference>
<keyword evidence="5" id="KW-0256">Endoplasmic reticulum</keyword>
<accession>A0A8S0T2F4</accession>
<keyword evidence="7 10" id="KW-0175">Coiled coil</keyword>
<evidence type="ECO:0000256" key="12">
    <source>
        <dbReference type="SAM" id="Phobius"/>
    </source>
</evidence>
<dbReference type="Gramene" id="OE9A030675T10">
    <property type="protein sequence ID" value="OE9A030675C10"/>
    <property type="gene ID" value="OE9A030675"/>
</dbReference>
<evidence type="ECO:0000256" key="10">
    <source>
        <dbReference type="SAM" id="Coils"/>
    </source>
</evidence>
<evidence type="ECO:0000256" key="11">
    <source>
        <dbReference type="SAM" id="MobiDB-lite"/>
    </source>
</evidence>
<evidence type="ECO:0000256" key="9">
    <source>
        <dbReference type="ARBA" id="ARBA00038080"/>
    </source>
</evidence>
<dbReference type="Gramene" id="OE9A030675T3">
    <property type="protein sequence ID" value="OE9A030675C3"/>
    <property type="gene ID" value="OE9A030675"/>
</dbReference>
<dbReference type="PANTHER" id="PTHR32219">
    <property type="entry name" value="RNA-BINDING PROTEIN YLMH-RELATED"/>
    <property type="match status" value="1"/>
</dbReference>
<dbReference type="PANTHER" id="PTHR32219:SF3">
    <property type="entry name" value="CALPONIN-LIKE DOMAIN PROTEIN"/>
    <property type="match status" value="1"/>
</dbReference>
<evidence type="ECO:0000256" key="5">
    <source>
        <dbReference type="ARBA" id="ARBA00022824"/>
    </source>
</evidence>
<comment type="subcellular location">
    <subcellularLocation>
        <location evidence="1">Cell membrane</location>
        <topology evidence="1">Single-pass membrane protein</topology>
    </subcellularLocation>
    <subcellularLocation>
        <location evidence="2">Endoplasmic reticulum membrane</location>
        <topology evidence="2">Single-pass membrane protein</topology>
    </subcellularLocation>
</comment>
<evidence type="ECO:0000256" key="6">
    <source>
        <dbReference type="ARBA" id="ARBA00022989"/>
    </source>
</evidence>
<sequence length="1280" mass="143108">MTAAKGVCKAVSEVVTKPSSYQIDMPKPDSNGISHHNDPDNSNAFMNGSNGLSEDLVVNNDVVELDSSVLTDSEVVEVQGVEFDAQSGKLDSKSAEISELLDGEHDAVEGTSGIFAVENIPQDQQNSLGTEGLGVANGILPVENCNPQDQQNSLGGEGHDFANEANGNLPVKNGIPQDQQNSLWNGVEVQDAATDAMEVQVGKTENGAAVEIKQVQGQTGKTESNAEDEIELVQEQSGETKRNAEDEVEQVQDQTGNTERNAEDEIEQIQEQSGKTESSVEDKTASNGEDEIEPVQDQIGKTESNGEDEIEPVQDQTGKTEGNAEDEIEQVQDQSGNTESNGEDEIEPVQDQTGKTESSVEDEIEQVQDQTGKTESSAEDEIEPVQNQTGKTESSVEDEIELVQDQTGKTESNAEDEIEPVQDQSAVQEQSGKTESSAEDEIEQFQDQNEETESLVKAEIEKVEDWTKSESCSSVIENQESQVGLGTQLAEGVELNNFLSDIIVSRDAIEKCPGYNLELDVVADAVECEIRKVEVGEMSSEEVPVTTSMYLDPKSWPLINEEKTKRELESEKSQMLFSRRWADMVKTPSRKTIIVHDHAFKVNKENFPLPPRHEEPAEHPDCSEESPKAVKSEILIDVCQPTDNFSASISEPREPQLENYDAKSTDEVSSSSSDGLRLKINVENVPIVNNIILGCTTNDANESEDNGNGISTAPPKGSTDVMLARENLSVGAATRPFYLVRIPKSNDRKLREQIKHAQLEVDEKTRLRNVIQLEIQKTRENYRACGSQCEAAMIERGAARKIMRSKLSEIDFLRSVINRAKSVITIEDLDRQICNMEHMIQHETLTLKEEKQLIHEIKQVKQHRDKLSHSIGSQDEIQQALDQREEAEERLKILKKELDGLKDSISKIEEAATAAGREREDENRKAEELRVQFRAADDIRQAAYSQLQSLRKELFEENEHFRKYMGDAATARDCAFNEDREGLHHLCVNQVEKIMKLWNTNDKFRKEYVKQNERSTLTRFGTLDGLSLGHDKVPPNLPGYVNEGVGKLGLTPVETGSIQSSPLELSEPKNRMMTNKEPAKPVLVNALATVSGEDVINEIKKKPMKSKEEVELERKMEEESREEAKAKLKEQLRLEEIEKTKLALERKKRNAEKAQRRAEQRAQKEVEQKEKEREKRLKKKERKNASAAAPSEVNDVSRAIQSTEIQTEIVEETNSVAAASTRRPPKQSKSKYNIPPSIVRNRNKRKWQPWIWLVLACLTVVALFLLGNTGMFTNANHKWW</sequence>
<gene>
    <name evidence="13" type="ORF">OLEA9_A030675</name>
</gene>
<evidence type="ECO:0000313" key="13">
    <source>
        <dbReference type="EMBL" id="CAA2999632.1"/>
    </source>
</evidence>
<evidence type="ECO:0000256" key="7">
    <source>
        <dbReference type="ARBA" id="ARBA00023054"/>
    </source>
</evidence>
<dbReference type="EMBL" id="CACTIH010005643">
    <property type="protein sequence ID" value="CAA2999632.1"/>
    <property type="molecule type" value="Genomic_DNA"/>
</dbReference>
<feature type="region of interest" description="Disordered" evidence="11">
    <location>
        <begin position="1103"/>
        <end position="1122"/>
    </location>
</feature>
<protein>
    <submittedName>
        <fullName evidence="13">Uncharacterized protein</fullName>
    </submittedName>
</protein>
<feature type="region of interest" description="Disordered" evidence="11">
    <location>
        <begin position="1211"/>
        <end position="1235"/>
    </location>
</feature>
<feature type="compositionally biased region" description="Polar residues" evidence="11">
    <location>
        <begin position="331"/>
        <end position="340"/>
    </location>
</feature>
<dbReference type="AlphaFoldDB" id="A0A8S0T2F4"/>
<dbReference type="Proteomes" id="UP000594638">
    <property type="component" value="Unassembled WGS sequence"/>
</dbReference>
<feature type="region of interest" description="Disordered" evidence="11">
    <location>
        <begin position="1146"/>
        <end position="1198"/>
    </location>
</feature>
<feature type="compositionally biased region" description="Basic and acidic residues" evidence="11">
    <location>
        <begin position="651"/>
        <end position="666"/>
    </location>
</feature>
<feature type="region of interest" description="Disordered" evidence="11">
    <location>
        <begin position="605"/>
        <end position="627"/>
    </location>
</feature>
<feature type="region of interest" description="Disordered" evidence="11">
    <location>
        <begin position="19"/>
        <end position="48"/>
    </location>
</feature>
<keyword evidence="14" id="KW-1185">Reference proteome</keyword>
<feature type="compositionally biased region" description="Polar residues" evidence="11">
    <location>
        <begin position="422"/>
        <end position="435"/>
    </location>
</feature>
<feature type="region of interest" description="Disordered" evidence="11">
    <location>
        <begin position="235"/>
        <end position="453"/>
    </location>
</feature>
<evidence type="ECO:0000313" key="14">
    <source>
        <dbReference type="Proteomes" id="UP000594638"/>
    </source>
</evidence>
<dbReference type="InterPro" id="IPR055282">
    <property type="entry name" value="PPI1-4"/>
</dbReference>